<reference evidence="1 2" key="1">
    <citation type="submission" date="2019-08" db="EMBL/GenBank/DDBJ databases">
        <authorList>
            <person name="Herpell B J."/>
        </authorList>
    </citation>
    <scope>NUCLEOTIDE SEQUENCE [LARGE SCALE GENOMIC DNA]</scope>
    <source>
        <strain evidence="2">Msb3</strain>
    </source>
</reference>
<sequence>MTDATRCPCAVIRTVGLGCASAQMDNGTPRMKRELRKSDRLLHATFLEKRFSKKRNGRRLNHVWLDLFGQHADYLNVIQSPYETRARNARTLLDGLTVGKSASSVKPLIHQQKKFNKNLFEQKIAHFEGKGLLILPSSLSTSERSLQHDSESIRSAIYVGLAWVLRGSCVGLA</sequence>
<name>A0A5Q4YT78_9BURK</name>
<evidence type="ECO:0000313" key="1">
    <source>
        <dbReference type="EMBL" id="VVD28659.1"/>
    </source>
</evidence>
<evidence type="ECO:0000313" key="2">
    <source>
        <dbReference type="Proteomes" id="UP000325811"/>
    </source>
</evidence>
<dbReference type="KEGG" id="pdio:PDMSB3_2203"/>
<dbReference type="EMBL" id="LR699553">
    <property type="protein sequence ID" value="VVD28659.1"/>
    <property type="molecule type" value="Genomic_DNA"/>
</dbReference>
<protein>
    <submittedName>
        <fullName evidence="1">Uncharacterized protein</fullName>
    </submittedName>
</protein>
<keyword evidence="2" id="KW-1185">Reference proteome</keyword>
<dbReference type="AlphaFoldDB" id="A0A5Q4YT78"/>
<organism evidence="1 2">
    <name type="scientific">Paraburkholderia dioscoreae</name>
    <dbReference type="NCBI Taxonomy" id="2604047"/>
    <lineage>
        <taxon>Bacteria</taxon>
        <taxon>Pseudomonadati</taxon>
        <taxon>Pseudomonadota</taxon>
        <taxon>Betaproteobacteria</taxon>
        <taxon>Burkholderiales</taxon>
        <taxon>Burkholderiaceae</taxon>
        <taxon>Paraburkholderia</taxon>
    </lineage>
</organism>
<dbReference type="Proteomes" id="UP000325811">
    <property type="component" value="Chromosome I"/>
</dbReference>
<gene>
    <name evidence="1" type="ORF">PDMSB3_2203</name>
</gene>
<accession>A0A5Q4YT78</accession>
<proteinExistence type="predicted"/>